<comment type="caution">
    <text evidence="2">The sequence shown here is derived from an EMBL/GenBank/DDBJ whole genome shotgun (WGS) entry which is preliminary data.</text>
</comment>
<protein>
    <recommendedName>
        <fullName evidence="1">DUF2846 domain-containing protein</fullName>
    </recommendedName>
</protein>
<evidence type="ECO:0000259" key="1">
    <source>
        <dbReference type="Pfam" id="PF11008"/>
    </source>
</evidence>
<proteinExistence type="predicted"/>
<accession>A0AA37S8D9</accession>
<evidence type="ECO:0000313" key="3">
    <source>
        <dbReference type="Proteomes" id="UP001161389"/>
    </source>
</evidence>
<name>A0AA37S8D9_9GAMM</name>
<dbReference type="RefSeq" id="WP_284380402.1">
    <property type="nucleotide sequence ID" value="NZ_BSNM01000011.1"/>
</dbReference>
<reference evidence="2" key="2">
    <citation type="submission" date="2023-01" db="EMBL/GenBank/DDBJ databases">
        <title>Draft genome sequence of Litoribrevibacter albus strain NBRC 110071.</title>
        <authorList>
            <person name="Sun Q."/>
            <person name="Mori K."/>
        </authorList>
    </citation>
    <scope>NUCLEOTIDE SEQUENCE</scope>
    <source>
        <strain evidence="2">NBRC 110071</strain>
    </source>
</reference>
<evidence type="ECO:0000313" key="2">
    <source>
        <dbReference type="EMBL" id="GLQ30960.1"/>
    </source>
</evidence>
<organism evidence="2 3">
    <name type="scientific">Litoribrevibacter albus</name>
    <dbReference type="NCBI Taxonomy" id="1473156"/>
    <lineage>
        <taxon>Bacteria</taxon>
        <taxon>Pseudomonadati</taxon>
        <taxon>Pseudomonadota</taxon>
        <taxon>Gammaproteobacteria</taxon>
        <taxon>Oceanospirillales</taxon>
        <taxon>Oceanospirillaceae</taxon>
        <taxon>Litoribrevibacter</taxon>
    </lineage>
</organism>
<dbReference type="Pfam" id="PF11008">
    <property type="entry name" value="DUF2846"/>
    <property type="match status" value="1"/>
</dbReference>
<feature type="domain" description="DUF2846" evidence="1">
    <location>
        <begin position="58"/>
        <end position="153"/>
    </location>
</feature>
<sequence>MPISLAKRIIFLSLVILSVANLQGCRIYQSLGKSIPGSWLHPVNGPEYSLPEDVDMERNALIVIYRPNSQWASEEIESPSVYIDDIREFGIKNNAHYWFEVEPGKRHIVIRRPLLGLEGTSHFSLRIISDFTVNLQAGNTYFLRYSELTPPPMDKAVSEEEPVGDGALFLIPEELAYRDLLTTKFDDHSGRFLTYKMEYHEPEKYEELQAQKDDGSRWYWPF</sequence>
<gene>
    <name evidence="2" type="ORF">GCM10007876_14390</name>
</gene>
<dbReference type="AlphaFoldDB" id="A0AA37S8D9"/>
<reference evidence="2" key="1">
    <citation type="journal article" date="2014" name="Int. J. Syst. Evol. Microbiol.">
        <title>Complete genome sequence of Corynebacterium casei LMG S-19264T (=DSM 44701T), isolated from a smear-ripened cheese.</title>
        <authorList>
            <consortium name="US DOE Joint Genome Institute (JGI-PGF)"/>
            <person name="Walter F."/>
            <person name="Albersmeier A."/>
            <person name="Kalinowski J."/>
            <person name="Ruckert C."/>
        </authorList>
    </citation>
    <scope>NUCLEOTIDE SEQUENCE</scope>
    <source>
        <strain evidence="2">NBRC 110071</strain>
    </source>
</reference>
<dbReference type="InterPro" id="IPR022548">
    <property type="entry name" value="DUF2846"/>
</dbReference>
<dbReference type="Proteomes" id="UP001161389">
    <property type="component" value="Unassembled WGS sequence"/>
</dbReference>
<dbReference type="EMBL" id="BSNM01000011">
    <property type="protein sequence ID" value="GLQ30960.1"/>
    <property type="molecule type" value="Genomic_DNA"/>
</dbReference>
<keyword evidence="3" id="KW-1185">Reference proteome</keyword>